<organism evidence="1">
    <name type="scientific">marine metagenome</name>
    <dbReference type="NCBI Taxonomy" id="408172"/>
    <lineage>
        <taxon>unclassified sequences</taxon>
        <taxon>metagenomes</taxon>
        <taxon>ecological metagenomes</taxon>
    </lineage>
</organism>
<gene>
    <name evidence="1" type="ORF">METZ01_LOCUS315894</name>
</gene>
<protein>
    <submittedName>
        <fullName evidence="1">Uncharacterized protein</fullName>
    </submittedName>
</protein>
<reference evidence="1" key="1">
    <citation type="submission" date="2018-05" db="EMBL/GenBank/DDBJ databases">
        <authorList>
            <person name="Lanie J.A."/>
            <person name="Ng W.-L."/>
            <person name="Kazmierczak K.M."/>
            <person name="Andrzejewski T.M."/>
            <person name="Davidsen T.M."/>
            <person name="Wayne K.J."/>
            <person name="Tettelin H."/>
            <person name="Glass J.I."/>
            <person name="Rusch D."/>
            <person name="Podicherti R."/>
            <person name="Tsui H.-C.T."/>
            <person name="Winkler M.E."/>
        </authorList>
    </citation>
    <scope>NUCLEOTIDE SEQUENCE</scope>
</reference>
<evidence type="ECO:0000313" key="1">
    <source>
        <dbReference type="EMBL" id="SVC63040.1"/>
    </source>
</evidence>
<proteinExistence type="predicted"/>
<dbReference type="EMBL" id="UINC01101873">
    <property type="protein sequence ID" value="SVC63040.1"/>
    <property type="molecule type" value="Genomic_DNA"/>
</dbReference>
<dbReference type="AlphaFoldDB" id="A0A382NQY3"/>
<name>A0A382NQY3_9ZZZZ</name>
<sequence>MVHFLQEEDLQEWQEIQIQVSQLV</sequence>
<accession>A0A382NQY3</accession>